<evidence type="ECO:0000313" key="2">
    <source>
        <dbReference type="EMBL" id="KAJ7192378.1"/>
    </source>
</evidence>
<dbReference type="Proteomes" id="UP001219525">
    <property type="component" value="Unassembled WGS sequence"/>
</dbReference>
<reference evidence="2" key="1">
    <citation type="submission" date="2023-03" db="EMBL/GenBank/DDBJ databases">
        <title>Massive genome expansion in bonnet fungi (Mycena s.s.) driven by repeated elements and novel gene families across ecological guilds.</title>
        <authorList>
            <consortium name="Lawrence Berkeley National Laboratory"/>
            <person name="Harder C.B."/>
            <person name="Miyauchi S."/>
            <person name="Viragh M."/>
            <person name="Kuo A."/>
            <person name="Thoen E."/>
            <person name="Andreopoulos B."/>
            <person name="Lu D."/>
            <person name="Skrede I."/>
            <person name="Drula E."/>
            <person name="Henrissat B."/>
            <person name="Morin E."/>
            <person name="Kohler A."/>
            <person name="Barry K."/>
            <person name="LaButti K."/>
            <person name="Morin E."/>
            <person name="Salamov A."/>
            <person name="Lipzen A."/>
            <person name="Mereny Z."/>
            <person name="Hegedus B."/>
            <person name="Baldrian P."/>
            <person name="Stursova M."/>
            <person name="Weitz H."/>
            <person name="Taylor A."/>
            <person name="Grigoriev I.V."/>
            <person name="Nagy L.G."/>
            <person name="Martin F."/>
            <person name="Kauserud H."/>
        </authorList>
    </citation>
    <scope>NUCLEOTIDE SEQUENCE</scope>
    <source>
        <strain evidence="2">9144</strain>
    </source>
</reference>
<feature type="region of interest" description="Disordered" evidence="1">
    <location>
        <begin position="1"/>
        <end position="24"/>
    </location>
</feature>
<evidence type="ECO:0000256" key="1">
    <source>
        <dbReference type="SAM" id="MobiDB-lite"/>
    </source>
</evidence>
<sequence length="319" mass="37204">MAPTRTLHQTARYQPLERASSPVQRASSPLLPDVVFPPSWLQTPQQARNTRLRHVEEEEERMLMNELVCDLRARAARAPHDSVLQKEYEFKREDYEEKFGKFVPDSELAAWFTRRQKEYDALLAIREGIVDLSPFTNGAKFEEYFKRESAFATEFGLSFKVDDAGAILETKRRLLQHYTALLKRTNGDICAASRIAGKRLQFSVINPFKLEDERRRDFDSKLREWYATFHDFNSATLGSTLGEREFVFDMPNKFKVDDPRRLHYWCHRCTWAQFIKDEVLEARKQARLLPPVRRASSTTQFYSGSTSSFYGALLATSYM</sequence>
<organism evidence="2 3">
    <name type="scientific">Mycena pura</name>
    <dbReference type="NCBI Taxonomy" id="153505"/>
    <lineage>
        <taxon>Eukaryota</taxon>
        <taxon>Fungi</taxon>
        <taxon>Dikarya</taxon>
        <taxon>Basidiomycota</taxon>
        <taxon>Agaricomycotina</taxon>
        <taxon>Agaricomycetes</taxon>
        <taxon>Agaricomycetidae</taxon>
        <taxon>Agaricales</taxon>
        <taxon>Marasmiineae</taxon>
        <taxon>Mycenaceae</taxon>
        <taxon>Mycena</taxon>
    </lineage>
</organism>
<gene>
    <name evidence="2" type="ORF">GGX14DRAFT_578242</name>
</gene>
<dbReference type="AlphaFoldDB" id="A0AAD6UQN9"/>
<protein>
    <submittedName>
        <fullName evidence="2">Uncharacterized protein</fullName>
    </submittedName>
</protein>
<keyword evidence="3" id="KW-1185">Reference proteome</keyword>
<comment type="caution">
    <text evidence="2">The sequence shown here is derived from an EMBL/GenBank/DDBJ whole genome shotgun (WGS) entry which is preliminary data.</text>
</comment>
<name>A0AAD6UQN9_9AGAR</name>
<feature type="compositionally biased region" description="Polar residues" evidence="1">
    <location>
        <begin position="1"/>
        <end position="12"/>
    </location>
</feature>
<evidence type="ECO:0000313" key="3">
    <source>
        <dbReference type="Proteomes" id="UP001219525"/>
    </source>
</evidence>
<dbReference type="EMBL" id="JARJCW010000121">
    <property type="protein sequence ID" value="KAJ7192378.1"/>
    <property type="molecule type" value="Genomic_DNA"/>
</dbReference>
<accession>A0AAD6UQN9</accession>
<proteinExistence type="predicted"/>